<proteinExistence type="predicted"/>
<protein>
    <submittedName>
        <fullName evidence="1">Uncharacterized protein</fullName>
    </submittedName>
</protein>
<evidence type="ECO:0000313" key="1">
    <source>
        <dbReference type="EMBL" id="SCE80716.1"/>
    </source>
</evidence>
<sequence>MAVLAHSIRSIDDDVVRMLRAGAGTTYLHTARGRGVSLRPIPAREQITQTPRERDGALSRLDIPARARNTVPLSTCR</sequence>
<name>A0A1C4V9Y3_9ACTN</name>
<organism evidence="1 2">
    <name type="scientific">Micromonospora marina</name>
    <dbReference type="NCBI Taxonomy" id="307120"/>
    <lineage>
        <taxon>Bacteria</taxon>
        <taxon>Bacillati</taxon>
        <taxon>Actinomycetota</taxon>
        <taxon>Actinomycetes</taxon>
        <taxon>Micromonosporales</taxon>
        <taxon>Micromonosporaceae</taxon>
        <taxon>Micromonospora</taxon>
    </lineage>
</organism>
<reference evidence="2" key="1">
    <citation type="submission" date="2016-06" db="EMBL/GenBank/DDBJ databases">
        <authorList>
            <person name="Varghese N."/>
        </authorList>
    </citation>
    <scope>NUCLEOTIDE SEQUENCE [LARGE SCALE GENOMIC DNA]</scope>
    <source>
        <strain evidence="2">DSM 45555</strain>
    </source>
</reference>
<accession>A0A1C4V9Y3</accession>
<evidence type="ECO:0000313" key="2">
    <source>
        <dbReference type="Proteomes" id="UP000198551"/>
    </source>
</evidence>
<dbReference type="EMBL" id="FMCV01000003">
    <property type="protein sequence ID" value="SCE80716.1"/>
    <property type="molecule type" value="Genomic_DNA"/>
</dbReference>
<dbReference type="AlphaFoldDB" id="A0A1C4V9Y3"/>
<dbReference type="Proteomes" id="UP000198551">
    <property type="component" value="Unassembled WGS sequence"/>
</dbReference>
<gene>
    <name evidence="1" type="ORF">GA0070215_10320</name>
</gene>
<keyword evidence="2" id="KW-1185">Reference proteome</keyword>